<evidence type="ECO:0000256" key="1">
    <source>
        <dbReference type="ARBA" id="ARBA00022527"/>
    </source>
</evidence>
<dbReference type="InterPro" id="IPR001245">
    <property type="entry name" value="Ser-Thr/Tyr_kinase_cat_dom"/>
</dbReference>
<evidence type="ECO:0000256" key="2">
    <source>
        <dbReference type="ARBA" id="ARBA00022741"/>
    </source>
</evidence>
<dbReference type="PROSITE" id="PS00108">
    <property type="entry name" value="PROTEIN_KINASE_ST"/>
    <property type="match status" value="1"/>
</dbReference>
<keyword evidence="3 4" id="KW-0067">ATP-binding</keyword>
<dbReference type="Gene3D" id="1.10.510.10">
    <property type="entry name" value="Transferase(Phosphotransferase) domain 1"/>
    <property type="match status" value="2"/>
</dbReference>
<dbReference type="SUPFAM" id="SSF56112">
    <property type="entry name" value="Protein kinase-like (PK-like)"/>
    <property type="match status" value="1"/>
</dbReference>
<evidence type="ECO:0000313" key="7">
    <source>
        <dbReference type="EMBL" id="GMI31061.1"/>
    </source>
</evidence>
<evidence type="ECO:0000256" key="5">
    <source>
        <dbReference type="SAM" id="Coils"/>
    </source>
</evidence>
<proteinExistence type="predicted"/>
<feature type="binding site" evidence="4">
    <location>
        <position position="425"/>
    </location>
    <ligand>
        <name>ATP</name>
        <dbReference type="ChEBI" id="CHEBI:30616"/>
    </ligand>
</feature>
<accession>A0ABQ6MR00</accession>
<feature type="coiled-coil region" evidence="5">
    <location>
        <begin position="339"/>
        <end position="369"/>
    </location>
</feature>
<keyword evidence="5" id="KW-0175">Coiled coil</keyword>
<dbReference type="InterPro" id="IPR017441">
    <property type="entry name" value="Protein_kinase_ATP_BS"/>
</dbReference>
<dbReference type="Pfam" id="PF00069">
    <property type="entry name" value="Pkinase"/>
    <property type="match status" value="1"/>
</dbReference>
<evidence type="ECO:0000313" key="8">
    <source>
        <dbReference type="Proteomes" id="UP001165060"/>
    </source>
</evidence>
<dbReference type="Pfam" id="PF07714">
    <property type="entry name" value="PK_Tyr_Ser-Thr"/>
    <property type="match status" value="1"/>
</dbReference>
<reference evidence="7 8" key="1">
    <citation type="journal article" date="2023" name="Commun. Biol.">
        <title>Genome analysis of Parmales, the sister group of diatoms, reveals the evolutionary specialization of diatoms from phago-mixotrophs to photoautotrophs.</title>
        <authorList>
            <person name="Ban H."/>
            <person name="Sato S."/>
            <person name="Yoshikawa S."/>
            <person name="Yamada K."/>
            <person name="Nakamura Y."/>
            <person name="Ichinomiya M."/>
            <person name="Sato N."/>
            <person name="Blanc-Mathieu R."/>
            <person name="Endo H."/>
            <person name="Kuwata A."/>
            <person name="Ogata H."/>
        </authorList>
    </citation>
    <scope>NUCLEOTIDE SEQUENCE [LARGE SCALE GENOMIC DNA]</scope>
</reference>
<dbReference type="SMART" id="SM00220">
    <property type="entry name" value="S_TKc"/>
    <property type="match status" value="1"/>
</dbReference>
<protein>
    <recommendedName>
        <fullName evidence="6">Protein kinase domain-containing protein</fullName>
    </recommendedName>
</protein>
<dbReference type="EMBL" id="BRYB01004444">
    <property type="protein sequence ID" value="GMI31061.1"/>
    <property type="molecule type" value="Genomic_DNA"/>
</dbReference>
<comment type="caution">
    <text evidence="7">The sequence shown here is derived from an EMBL/GenBank/DDBJ whole genome shotgun (WGS) entry which is preliminary data.</text>
</comment>
<dbReference type="InterPro" id="IPR000719">
    <property type="entry name" value="Prot_kinase_dom"/>
</dbReference>
<evidence type="ECO:0000256" key="4">
    <source>
        <dbReference type="PROSITE-ProRule" id="PRU10141"/>
    </source>
</evidence>
<dbReference type="Proteomes" id="UP001165060">
    <property type="component" value="Unassembled WGS sequence"/>
</dbReference>
<feature type="domain" description="Protein kinase" evidence="6">
    <location>
        <begin position="398"/>
        <end position="955"/>
    </location>
</feature>
<keyword evidence="8" id="KW-1185">Reference proteome</keyword>
<dbReference type="PROSITE" id="PS00107">
    <property type="entry name" value="PROTEIN_KINASE_ATP"/>
    <property type="match status" value="1"/>
</dbReference>
<name>A0ABQ6MR00_9STRA</name>
<organism evidence="7 8">
    <name type="scientific">Tetraparma gracilis</name>
    <dbReference type="NCBI Taxonomy" id="2962635"/>
    <lineage>
        <taxon>Eukaryota</taxon>
        <taxon>Sar</taxon>
        <taxon>Stramenopiles</taxon>
        <taxon>Ochrophyta</taxon>
        <taxon>Bolidophyceae</taxon>
        <taxon>Parmales</taxon>
        <taxon>Triparmaceae</taxon>
        <taxon>Tetraparma</taxon>
    </lineage>
</organism>
<gene>
    <name evidence="7" type="ORF">TeGR_g8843</name>
</gene>
<evidence type="ECO:0000256" key="3">
    <source>
        <dbReference type="ARBA" id="ARBA00022840"/>
    </source>
</evidence>
<keyword evidence="1" id="KW-0418">Kinase</keyword>
<evidence type="ECO:0000259" key="6">
    <source>
        <dbReference type="PROSITE" id="PS50011"/>
    </source>
</evidence>
<dbReference type="InterPro" id="IPR008271">
    <property type="entry name" value="Ser/Thr_kinase_AS"/>
</dbReference>
<dbReference type="PANTHER" id="PTHR44329:SF298">
    <property type="entry name" value="MIXED LINEAGE KINASE DOMAIN-LIKE PROTEIN"/>
    <property type="match status" value="1"/>
</dbReference>
<keyword evidence="1" id="KW-0723">Serine/threonine-protein kinase</keyword>
<keyword evidence="2 4" id="KW-0547">Nucleotide-binding</keyword>
<dbReference type="InterPro" id="IPR011009">
    <property type="entry name" value="Kinase-like_dom_sf"/>
</dbReference>
<sequence>MASDIFLYHAEAAYVAEDNGASVTIPCDVLYDENVPPAAALSVSCELTLATQYKVSIFNSHKNPQLLGGTEHELTIGPAETDPGSCVVELPSSKNIVAGSRFEAVVLPFDEFKNPTSHAEDTFESRVELGSSGATVGNRQVLPADHAFSEQQKIAGTYELYLYHYDNTQTGSEIAGSPISFDVVPAAADASSSTHNLGDTKSIVSNHNATITVQVFPRDAYGNKIVTATGFKVKMTVRDQEQLSTLNPDEDYLGVIPIPGDLDATITFEFTLDGVLIGDGEVVEIVVAPPEVKSDHTNTYIAVGVSSFLLLVGAFFYRRRLQHAAKRLKSVELEMVNRNKDFSMREKALEAEKEELEEEVRLKKHSEEELLVMVSALEAVSKERQDELKEVMMESKELKIDKLLGKGGFGVANLATYRGTKVAMKQLLTVNEENVLRFRHECFLTKNLSHPNVVKLVGVCWSEELFACCLEFVENGSLEDWLRNTVGGKKYVATKKPVIGKGKNTKKPKKKMAPLTEVAFKGFDYHGKYNPAEVTETDKERKAEADALLHEWWMQRMNPKMGFEELLKEDKSRLDHGVSGYHAYDKESRCGRAIASCIINATPKQVMGLYADDRRTRANPNQDVIETAYTSSVGLLNVPIPIPTVSDRESLYRAVNIKDDAARSFSNVSYTIEDERRPPVSGKVRVDGLFLFVAREAPGSEGERSECFRMSRTNFKFAKGLGFVNALITAKAGETIAAPLAELKQDVERLVEAYEPPEHRVESFELTWKGGLWRMALEAALGVQYLHHHRYWSDGGKRHNGATNQVEEEQKGWKESVIHRDLKPDNMLLTRDWTLKLTDFGEARAQNMGGTMTSVGTPIYISPEVMRGDKYDEKADTWSYGLCLVAMIRAERTLEQFFYQALRKHKKRRTTKGLGMGQMAKYYYSEGWRPILPLAFVKAYPKLHALIQECWLVRR</sequence>
<keyword evidence="1" id="KW-0808">Transferase</keyword>
<dbReference type="InterPro" id="IPR051681">
    <property type="entry name" value="Ser/Thr_Kinases-Pseudokinases"/>
</dbReference>
<dbReference type="PANTHER" id="PTHR44329">
    <property type="entry name" value="SERINE/THREONINE-PROTEIN KINASE TNNI3K-RELATED"/>
    <property type="match status" value="1"/>
</dbReference>
<dbReference type="PROSITE" id="PS50011">
    <property type="entry name" value="PROTEIN_KINASE_DOM"/>
    <property type="match status" value="1"/>
</dbReference>